<reference evidence="3 4" key="1">
    <citation type="submission" date="2018-11" db="EMBL/GenBank/DDBJ databases">
        <title>Sequencing the genomes of 1000 actinobacteria strains.</title>
        <authorList>
            <person name="Klenk H.-P."/>
        </authorList>
    </citation>
    <scope>NUCLEOTIDE SEQUENCE [LARGE SCALE GENOMIC DNA]</scope>
    <source>
        <strain evidence="3 4">DSM 12652</strain>
    </source>
</reference>
<dbReference type="AlphaFoldDB" id="A0A3N2CVT9"/>
<evidence type="ECO:0000256" key="1">
    <source>
        <dbReference type="SAM" id="MobiDB-lite"/>
    </source>
</evidence>
<evidence type="ECO:0000313" key="4">
    <source>
        <dbReference type="Proteomes" id="UP000281738"/>
    </source>
</evidence>
<protein>
    <submittedName>
        <fullName evidence="3">Type III secretion system (T3SS) SseB-like protein</fullName>
    </submittedName>
</protein>
<dbReference type="EMBL" id="RKHO01000001">
    <property type="protein sequence ID" value="ROR91647.1"/>
    <property type="molecule type" value="Genomic_DNA"/>
</dbReference>
<keyword evidence="4" id="KW-1185">Reference proteome</keyword>
<evidence type="ECO:0000259" key="2">
    <source>
        <dbReference type="Pfam" id="PF07179"/>
    </source>
</evidence>
<proteinExistence type="predicted"/>
<comment type="caution">
    <text evidence="3">The sequence shown here is derived from an EMBL/GenBank/DDBJ whole genome shotgun (WGS) entry which is preliminary data.</text>
</comment>
<dbReference type="OrthoDB" id="3256619at2"/>
<sequence length="99" mass="10920">MDDSTHRPLPDLVVVPTSEDDGPDRRVELWQGPDGRLVLFCYSDVEALHRLYRADCPWARLDLDEVAAVRAHVQTLLLDATPGVAPTGPVPVVPGQRRA</sequence>
<organism evidence="3 4">
    <name type="scientific">Nocardioides aurantiacus</name>
    <dbReference type="NCBI Taxonomy" id="86796"/>
    <lineage>
        <taxon>Bacteria</taxon>
        <taxon>Bacillati</taxon>
        <taxon>Actinomycetota</taxon>
        <taxon>Actinomycetes</taxon>
        <taxon>Propionibacteriales</taxon>
        <taxon>Nocardioidaceae</taxon>
        <taxon>Nocardioides</taxon>
    </lineage>
</organism>
<dbReference type="RefSeq" id="WP_123391243.1">
    <property type="nucleotide sequence ID" value="NZ_RKHO01000001.1"/>
</dbReference>
<evidence type="ECO:0000313" key="3">
    <source>
        <dbReference type="EMBL" id="ROR91647.1"/>
    </source>
</evidence>
<dbReference type="InterPro" id="IPR009839">
    <property type="entry name" value="SseB_N"/>
</dbReference>
<feature type="region of interest" description="Disordered" evidence="1">
    <location>
        <begin position="1"/>
        <end position="24"/>
    </location>
</feature>
<name>A0A3N2CVT9_9ACTN</name>
<dbReference type="Proteomes" id="UP000281738">
    <property type="component" value="Unassembled WGS sequence"/>
</dbReference>
<dbReference type="Pfam" id="PF07179">
    <property type="entry name" value="SseB"/>
    <property type="match status" value="1"/>
</dbReference>
<gene>
    <name evidence="3" type="ORF">EDD33_2518</name>
</gene>
<accession>A0A3N2CVT9</accession>
<feature type="domain" description="SseB protein N-terminal" evidence="2">
    <location>
        <begin position="13"/>
        <end position="80"/>
    </location>
</feature>